<dbReference type="SUPFAM" id="SSF56019">
    <property type="entry name" value="The spindle assembly checkpoint protein mad2"/>
    <property type="match status" value="1"/>
</dbReference>
<proteinExistence type="predicted"/>
<evidence type="ECO:0000259" key="1">
    <source>
        <dbReference type="Pfam" id="PF18173"/>
    </source>
</evidence>
<evidence type="ECO:0000313" key="3">
    <source>
        <dbReference type="Proteomes" id="UP000309174"/>
    </source>
</evidence>
<feature type="domain" description="Bacterial HORMA" evidence="1">
    <location>
        <begin position="3"/>
        <end position="170"/>
    </location>
</feature>
<reference evidence="2 3" key="1">
    <citation type="submission" date="2019-05" db="EMBL/GenBank/DDBJ databases">
        <title>Draft genome sequence of Actinomadura sp. 14C53.</title>
        <authorList>
            <person name="Saricaoglu S."/>
            <person name="Isik K."/>
        </authorList>
    </citation>
    <scope>NUCLEOTIDE SEQUENCE [LARGE SCALE GENOMIC DNA]</scope>
    <source>
        <strain evidence="2 3">14C53</strain>
    </source>
</reference>
<dbReference type="InterPro" id="IPR040649">
    <property type="entry name" value="Bact_HORMA"/>
</dbReference>
<gene>
    <name evidence="2" type="ORF">ETD83_35805</name>
</gene>
<dbReference type="RefSeq" id="WP_138649643.1">
    <property type="nucleotide sequence ID" value="NZ_VCKW01000299.1"/>
</dbReference>
<dbReference type="AlphaFoldDB" id="A0A5C4J263"/>
<dbReference type="Pfam" id="PF18173">
    <property type="entry name" value="bacHORMA_2"/>
    <property type="match status" value="1"/>
</dbReference>
<accession>A0A5C4J263</accession>
<dbReference type="EMBL" id="VCKW01000299">
    <property type="protein sequence ID" value="TMQ90357.1"/>
    <property type="molecule type" value="Genomic_DNA"/>
</dbReference>
<sequence>MTTRVQVNLHTHAATHVATGMLRGLRQIVRGTGLDPARLVRQWDVLERGIAAWLRSRHLKALVLEVWDPALSSGQDLVGRFDFTIDYGYDADGDGELWLDADAVAFTIRKNGSYPSQCEYRVVADTSPGYPAVPGWSTTTLRSTRGFTRNSIGTAMTGASLGAGLAHYTRSN</sequence>
<dbReference type="Proteomes" id="UP000309174">
    <property type="component" value="Unassembled WGS sequence"/>
</dbReference>
<evidence type="ECO:0000313" key="2">
    <source>
        <dbReference type="EMBL" id="TMQ90357.1"/>
    </source>
</evidence>
<comment type="caution">
    <text evidence="2">The sequence shown here is derived from an EMBL/GenBank/DDBJ whole genome shotgun (WGS) entry which is preliminary data.</text>
</comment>
<protein>
    <submittedName>
        <fullName evidence="2">HORMA domain containing protein</fullName>
    </submittedName>
</protein>
<name>A0A5C4J263_9ACTN</name>
<keyword evidence="3" id="KW-1185">Reference proteome</keyword>
<dbReference type="OrthoDB" id="7836191at2"/>
<dbReference type="InterPro" id="IPR036570">
    <property type="entry name" value="HORMA_dom_sf"/>
</dbReference>
<organism evidence="2 3">
    <name type="scientific">Actinomadura soli</name>
    <dbReference type="NCBI Taxonomy" id="2508997"/>
    <lineage>
        <taxon>Bacteria</taxon>
        <taxon>Bacillati</taxon>
        <taxon>Actinomycetota</taxon>
        <taxon>Actinomycetes</taxon>
        <taxon>Streptosporangiales</taxon>
        <taxon>Thermomonosporaceae</taxon>
        <taxon>Actinomadura</taxon>
    </lineage>
</organism>